<accession>S3XPQ6</accession>
<dbReference type="RefSeq" id="WP_016647456.1">
    <property type="nucleotide sequence ID" value="NZ_KE340329.1"/>
</dbReference>
<organism evidence="1 2">
    <name type="scientific">Campylobacter ureolyticus ACS-301-V-Sch3b</name>
    <dbReference type="NCBI Taxonomy" id="883165"/>
    <lineage>
        <taxon>Bacteria</taxon>
        <taxon>Pseudomonadati</taxon>
        <taxon>Campylobacterota</taxon>
        <taxon>Epsilonproteobacteria</taxon>
        <taxon>Campylobacterales</taxon>
        <taxon>Campylobacteraceae</taxon>
        <taxon>Campylobacter</taxon>
    </lineage>
</organism>
<evidence type="ECO:0000313" key="1">
    <source>
        <dbReference type="EMBL" id="EPH07383.1"/>
    </source>
</evidence>
<dbReference type="PATRIC" id="fig|883165.3.peg.1623"/>
<name>S3XPQ6_9BACT</name>
<dbReference type="HOGENOM" id="CLU_2714807_0_0_7"/>
<gene>
    <name evidence="1" type="ORF">HMPREF9309_01604</name>
</gene>
<dbReference type="AlphaFoldDB" id="S3XPQ6"/>
<proteinExistence type="predicted"/>
<comment type="caution">
    <text evidence="1">The sequence shown here is derived from an EMBL/GenBank/DDBJ whole genome shotgun (WGS) entry which is preliminary data.</text>
</comment>
<reference evidence="1 2" key="1">
    <citation type="submission" date="2013-06" db="EMBL/GenBank/DDBJ databases">
        <title>The Genome Sequence of Campylobacter ureolyticus ACS-301-V-SCH3B.</title>
        <authorList>
            <consortium name="The Broad Institute Genomics Platform"/>
            <person name="Earl A."/>
            <person name="Ward D."/>
            <person name="Feldgarden M."/>
            <person name="Gevers D."/>
            <person name="Saerens B."/>
            <person name="Vaneechoutte M."/>
            <person name="Walker B."/>
            <person name="Young S."/>
            <person name="Zeng Q."/>
            <person name="Gargeya S."/>
            <person name="Fitzgerald M."/>
            <person name="Haas B."/>
            <person name="Abouelleil A."/>
            <person name="Allen A.W."/>
            <person name="Alvarado L."/>
            <person name="Arachchi H.M."/>
            <person name="Berlin A.M."/>
            <person name="Chapman S.B."/>
            <person name="Gainer-Dewar J."/>
            <person name="Goldberg J."/>
            <person name="Griggs A."/>
            <person name="Gujja S."/>
            <person name="Hansen M."/>
            <person name="Howarth C."/>
            <person name="Imamovic A."/>
            <person name="Ireland A."/>
            <person name="Larimer J."/>
            <person name="McCowan C."/>
            <person name="Murphy C."/>
            <person name="Pearson M."/>
            <person name="Poon T.W."/>
            <person name="Priest M."/>
            <person name="Roberts A."/>
            <person name="Saif S."/>
            <person name="Shea T."/>
            <person name="Sisk P."/>
            <person name="Sykes S."/>
            <person name="Wortman J."/>
            <person name="Nusbaum C."/>
            <person name="Birren B."/>
        </authorList>
    </citation>
    <scope>NUCLEOTIDE SEQUENCE [LARGE SCALE GENOMIC DNA]</scope>
    <source>
        <strain evidence="1 2">ACS-301-V-Sch3b</strain>
    </source>
</reference>
<sequence>MKIQEEIDRYKEKIKTLQKKKNETIKKDKEIIGDFIIAQSKKDENFKTKIIEAISQNNNDKILNIFKNYIDK</sequence>
<evidence type="ECO:0000313" key="2">
    <source>
        <dbReference type="Proteomes" id="UP000014539"/>
    </source>
</evidence>
<dbReference type="EMBL" id="AGYD01000016">
    <property type="protein sequence ID" value="EPH07383.1"/>
    <property type="molecule type" value="Genomic_DNA"/>
</dbReference>
<dbReference type="Proteomes" id="UP000014539">
    <property type="component" value="Unassembled WGS sequence"/>
</dbReference>
<protein>
    <submittedName>
        <fullName evidence="1">Uncharacterized protein</fullName>
    </submittedName>
</protein>
<keyword evidence="2" id="KW-1185">Reference proteome</keyword>